<protein>
    <recommendedName>
        <fullName evidence="9">ABC transmembrane type-1 domain-containing protein</fullName>
    </recommendedName>
</protein>
<feature type="transmembrane region" description="Helical" evidence="7">
    <location>
        <begin position="148"/>
        <end position="165"/>
    </location>
</feature>
<feature type="transmembrane region" description="Helical" evidence="7">
    <location>
        <begin position="92"/>
        <end position="113"/>
    </location>
</feature>
<feature type="non-terminal residue" evidence="8">
    <location>
        <position position="191"/>
    </location>
</feature>
<accession>A0A383BS39</accession>
<evidence type="ECO:0000256" key="4">
    <source>
        <dbReference type="ARBA" id="ARBA00022692"/>
    </source>
</evidence>
<dbReference type="InterPro" id="IPR035906">
    <property type="entry name" value="MetI-like_sf"/>
</dbReference>
<feature type="transmembrane region" description="Helical" evidence="7">
    <location>
        <begin position="174"/>
        <end position="190"/>
    </location>
</feature>
<evidence type="ECO:0000256" key="7">
    <source>
        <dbReference type="SAM" id="Phobius"/>
    </source>
</evidence>
<dbReference type="AlphaFoldDB" id="A0A383BS39"/>
<reference evidence="8" key="1">
    <citation type="submission" date="2018-05" db="EMBL/GenBank/DDBJ databases">
        <authorList>
            <person name="Lanie J.A."/>
            <person name="Ng W.-L."/>
            <person name="Kazmierczak K.M."/>
            <person name="Andrzejewski T.M."/>
            <person name="Davidsen T.M."/>
            <person name="Wayne K.J."/>
            <person name="Tettelin H."/>
            <person name="Glass J.I."/>
            <person name="Rusch D."/>
            <person name="Podicherti R."/>
            <person name="Tsui H.-C.T."/>
            <person name="Winkler M.E."/>
        </authorList>
    </citation>
    <scope>NUCLEOTIDE SEQUENCE</scope>
</reference>
<dbReference type="PANTHER" id="PTHR32243:SF18">
    <property type="entry name" value="INNER MEMBRANE ABC TRANSPORTER PERMEASE PROTEIN YCJP"/>
    <property type="match status" value="1"/>
</dbReference>
<gene>
    <name evidence="8" type="ORF">METZ01_LOCUS475801</name>
</gene>
<dbReference type="EMBL" id="UINC01202922">
    <property type="protein sequence ID" value="SVE22947.1"/>
    <property type="molecule type" value="Genomic_DNA"/>
</dbReference>
<keyword evidence="5 7" id="KW-1133">Transmembrane helix</keyword>
<keyword evidence="3" id="KW-1003">Cell membrane</keyword>
<evidence type="ECO:0000256" key="2">
    <source>
        <dbReference type="ARBA" id="ARBA00022448"/>
    </source>
</evidence>
<proteinExistence type="predicted"/>
<keyword evidence="4 7" id="KW-0812">Transmembrane</keyword>
<dbReference type="Gene3D" id="1.10.3720.10">
    <property type="entry name" value="MetI-like"/>
    <property type="match status" value="1"/>
</dbReference>
<dbReference type="SUPFAM" id="SSF161098">
    <property type="entry name" value="MetI-like"/>
    <property type="match status" value="1"/>
</dbReference>
<keyword evidence="2" id="KW-0813">Transport</keyword>
<organism evidence="8">
    <name type="scientific">marine metagenome</name>
    <dbReference type="NCBI Taxonomy" id="408172"/>
    <lineage>
        <taxon>unclassified sequences</taxon>
        <taxon>metagenomes</taxon>
        <taxon>ecological metagenomes</taxon>
    </lineage>
</organism>
<feature type="transmembrane region" description="Helical" evidence="7">
    <location>
        <begin position="125"/>
        <end position="142"/>
    </location>
</feature>
<sequence>MNNRSKSWFVPKKIGEMSPGAKTFSYFFLFLWSLIVLFPIYWLCITAFKLPADVNDGATYLPWIDFQPGLHAWRNILTVDSEDTFHSYSNSIIVSFFSTLLCVIVGSLAAYALVRIQYRPKFGSIFLFVLSLAASFVAIGQWNVDWRLGVASGLAVFFFLWRSVAEKRLTDRQMVSIVGIVIFIAFFSFFG</sequence>
<dbReference type="GO" id="GO:0005886">
    <property type="term" value="C:plasma membrane"/>
    <property type="evidence" value="ECO:0007669"/>
    <property type="project" value="UniProtKB-SubCell"/>
</dbReference>
<evidence type="ECO:0000313" key="8">
    <source>
        <dbReference type="EMBL" id="SVE22947.1"/>
    </source>
</evidence>
<keyword evidence="6 7" id="KW-0472">Membrane</keyword>
<evidence type="ECO:0000256" key="5">
    <source>
        <dbReference type="ARBA" id="ARBA00022989"/>
    </source>
</evidence>
<evidence type="ECO:0000256" key="6">
    <source>
        <dbReference type="ARBA" id="ARBA00023136"/>
    </source>
</evidence>
<evidence type="ECO:0000256" key="1">
    <source>
        <dbReference type="ARBA" id="ARBA00004651"/>
    </source>
</evidence>
<dbReference type="PANTHER" id="PTHR32243">
    <property type="entry name" value="MALTOSE TRANSPORT SYSTEM PERMEASE-RELATED"/>
    <property type="match status" value="1"/>
</dbReference>
<feature type="transmembrane region" description="Helical" evidence="7">
    <location>
        <begin position="21"/>
        <end position="42"/>
    </location>
</feature>
<evidence type="ECO:0000256" key="3">
    <source>
        <dbReference type="ARBA" id="ARBA00022475"/>
    </source>
</evidence>
<dbReference type="InterPro" id="IPR050901">
    <property type="entry name" value="BP-dep_ABC_trans_perm"/>
</dbReference>
<name>A0A383BS39_9ZZZZ</name>
<evidence type="ECO:0008006" key="9">
    <source>
        <dbReference type="Google" id="ProtNLM"/>
    </source>
</evidence>
<comment type="subcellular location">
    <subcellularLocation>
        <location evidence="1">Cell membrane</location>
        <topology evidence="1">Multi-pass membrane protein</topology>
    </subcellularLocation>
</comment>